<evidence type="ECO:0000313" key="7">
    <source>
        <dbReference type="EMBL" id="EGW34711.1"/>
    </source>
</evidence>
<proteinExistence type="predicted"/>
<dbReference type="InterPro" id="IPR003511">
    <property type="entry name" value="HORMA_dom"/>
</dbReference>
<feature type="domain" description="HORMA" evidence="6">
    <location>
        <begin position="13"/>
        <end position="225"/>
    </location>
</feature>
<dbReference type="Proteomes" id="UP000000709">
    <property type="component" value="Unassembled WGS sequence"/>
</dbReference>
<evidence type="ECO:0000259" key="6">
    <source>
        <dbReference type="PROSITE" id="PS50815"/>
    </source>
</evidence>
<dbReference type="HOGENOM" id="CLU_033649_0_0_1"/>
<dbReference type="SUPFAM" id="SSF56019">
    <property type="entry name" value="The spindle assembly checkpoint protein mad2"/>
    <property type="match status" value="1"/>
</dbReference>
<dbReference type="eggNOG" id="KOG4652">
    <property type="taxonomic scope" value="Eukaryota"/>
</dbReference>
<dbReference type="GO" id="GO:0007130">
    <property type="term" value="P:synaptonemal complex assembly"/>
    <property type="evidence" value="ECO:0007669"/>
    <property type="project" value="TreeGrafter"/>
</dbReference>
<dbReference type="AlphaFoldDB" id="G3ADY7"/>
<sequence>MQAQIFKQPISKKESRALIQELISVSLYCITFLRDIFDEDNYVDTKYYSGEQQYSSSETNYIRTKKLVKGVSSEADSLISCIEIGIKSALTMEYLKAIQFSIHLADQDHSQAAESYVFGIDYENSSVSVQLNNQERYCTNTSEVMQQIQTLIKRLLILTQSLDPLPEDKYISIRLLYNDSCPMSYQPPYFEDGTTQPLSVQVGEKNGIVEIGTLQTGKNNVKVNVFVNASNETASIRIDPLELFDGQIESIDDLTILPSPPLSLNLGEYLDTEEANIGVTHMPSQRVPNTSVKPSICTKCNTAINLAACGYSKRLRRKITCTKCVVHGKVTWELKWLMNVRLLWNHLEKNEITTFEDLVSSLEDPDEKLIVAVFNRLFRDNVLVITSTAISESNAEKYSFGSGAIVPSITGLIANDGTELIKGTEYFVTFVPKLPKKYRYMTYDEVVTHIYFPNFTLNRIKSVLMNLEKFMGLPKIAGCEITPTATNRSTRVSTELSDNKAPDLFDNMGDLTFEDSLVFLSQSQPKTKAKERKLVKQGRGCPLKKRKISVGRI</sequence>
<dbReference type="GO" id="GO:0005694">
    <property type="term" value="C:chromosome"/>
    <property type="evidence" value="ECO:0007669"/>
    <property type="project" value="UniProtKB-SubCell"/>
</dbReference>
<dbReference type="EMBL" id="GL996499">
    <property type="protein sequence ID" value="EGW34711.1"/>
    <property type="molecule type" value="Genomic_DNA"/>
</dbReference>
<keyword evidence="5" id="KW-0469">Meiosis</keyword>
<comment type="subcellular location">
    <subcellularLocation>
        <location evidence="2">Chromosome</location>
    </subcellularLocation>
    <subcellularLocation>
        <location evidence="1">Nucleus</location>
    </subcellularLocation>
</comment>
<name>G3ADY7_SPAPN</name>
<dbReference type="Gene3D" id="3.30.900.10">
    <property type="entry name" value="HORMA domain"/>
    <property type="match status" value="1"/>
</dbReference>
<dbReference type="InterPro" id="IPR051294">
    <property type="entry name" value="HORMA_MeioticProgression"/>
</dbReference>
<dbReference type="PANTHER" id="PTHR48225">
    <property type="entry name" value="HORMA DOMAIN-CONTAINING PROTEIN 1"/>
    <property type="match status" value="1"/>
</dbReference>
<dbReference type="STRING" id="619300.G3ADY7"/>
<dbReference type="GeneID" id="18870670"/>
<reference evidence="7 8" key="1">
    <citation type="journal article" date="2011" name="Proc. Natl. Acad. Sci. U.S.A.">
        <title>Comparative genomics of xylose-fermenting fungi for enhanced biofuel production.</title>
        <authorList>
            <person name="Wohlbach D.J."/>
            <person name="Kuo A."/>
            <person name="Sato T.K."/>
            <person name="Potts K.M."/>
            <person name="Salamov A.A."/>
            <person name="LaButti K.M."/>
            <person name="Sun H."/>
            <person name="Clum A."/>
            <person name="Pangilinan J.L."/>
            <person name="Lindquist E.A."/>
            <person name="Lucas S."/>
            <person name="Lapidus A."/>
            <person name="Jin M."/>
            <person name="Gunawan C."/>
            <person name="Balan V."/>
            <person name="Dale B.E."/>
            <person name="Jeffries T.W."/>
            <person name="Zinkel R."/>
            <person name="Barry K.W."/>
            <person name="Grigoriev I.V."/>
            <person name="Gasch A.P."/>
        </authorList>
    </citation>
    <scope>NUCLEOTIDE SEQUENCE [LARGE SCALE GENOMIC DNA]</scope>
    <source>
        <strain evidence="8">NRRL Y-27907 / 11-Y1</strain>
    </source>
</reference>
<dbReference type="InterPro" id="IPR036570">
    <property type="entry name" value="HORMA_dom_sf"/>
</dbReference>
<accession>G3ADY7</accession>
<dbReference type="GO" id="GO:0051598">
    <property type="term" value="P:meiotic recombination checkpoint signaling"/>
    <property type="evidence" value="ECO:0007669"/>
    <property type="project" value="TreeGrafter"/>
</dbReference>
<keyword evidence="3" id="KW-0158">Chromosome</keyword>
<gene>
    <name evidence="7" type="ORF">SPAPADRAFT_145081</name>
</gene>
<dbReference type="OMA" id="LYCISYL"/>
<dbReference type="Pfam" id="PF02301">
    <property type="entry name" value="HORMA"/>
    <property type="match status" value="1"/>
</dbReference>
<evidence type="ECO:0000256" key="5">
    <source>
        <dbReference type="ARBA" id="ARBA00023254"/>
    </source>
</evidence>
<evidence type="ECO:0000256" key="4">
    <source>
        <dbReference type="ARBA" id="ARBA00023242"/>
    </source>
</evidence>
<dbReference type="PANTHER" id="PTHR48225:SF7">
    <property type="entry name" value="MEIOSIS-SPECIFIC PROTEIN HOP1"/>
    <property type="match status" value="1"/>
</dbReference>
<evidence type="ECO:0000256" key="3">
    <source>
        <dbReference type="ARBA" id="ARBA00022454"/>
    </source>
</evidence>
<evidence type="ECO:0000256" key="1">
    <source>
        <dbReference type="ARBA" id="ARBA00004123"/>
    </source>
</evidence>
<dbReference type="PROSITE" id="PS50815">
    <property type="entry name" value="HORMA"/>
    <property type="match status" value="1"/>
</dbReference>
<keyword evidence="4" id="KW-0539">Nucleus</keyword>
<evidence type="ECO:0000313" key="8">
    <source>
        <dbReference type="Proteomes" id="UP000000709"/>
    </source>
</evidence>
<dbReference type="FunCoup" id="G3ADY7">
    <property type="interactions" value="87"/>
</dbReference>
<protein>
    <recommendedName>
        <fullName evidence="6">HORMA domain-containing protein</fullName>
    </recommendedName>
</protein>
<dbReference type="KEGG" id="spaa:SPAPADRAFT_145081"/>
<dbReference type="RefSeq" id="XP_007372123.1">
    <property type="nucleotide sequence ID" value="XM_007372061.1"/>
</dbReference>
<keyword evidence="8" id="KW-1185">Reference proteome</keyword>
<organism evidence="8">
    <name type="scientific">Spathaspora passalidarum (strain NRRL Y-27907 / 11-Y1)</name>
    <dbReference type="NCBI Taxonomy" id="619300"/>
    <lineage>
        <taxon>Eukaryota</taxon>
        <taxon>Fungi</taxon>
        <taxon>Dikarya</taxon>
        <taxon>Ascomycota</taxon>
        <taxon>Saccharomycotina</taxon>
        <taxon>Pichiomycetes</taxon>
        <taxon>Debaryomycetaceae</taxon>
        <taxon>Spathaspora</taxon>
    </lineage>
</organism>
<dbReference type="GO" id="GO:0005634">
    <property type="term" value="C:nucleus"/>
    <property type="evidence" value="ECO:0007669"/>
    <property type="project" value="UniProtKB-SubCell"/>
</dbReference>
<dbReference type="OrthoDB" id="1928087at2759"/>
<dbReference type="InParanoid" id="G3ADY7"/>
<evidence type="ECO:0000256" key="2">
    <source>
        <dbReference type="ARBA" id="ARBA00004286"/>
    </source>
</evidence>